<evidence type="ECO:0000259" key="4">
    <source>
        <dbReference type="PROSITE" id="PS50043"/>
    </source>
</evidence>
<dbReference type="RefSeq" id="WP_103554121.1">
    <property type="nucleotide sequence ID" value="NZ_JBHJSK010000007.1"/>
</dbReference>
<dbReference type="OrthoDB" id="4309410at2"/>
<dbReference type="PANTHER" id="PTHR43214:SF24">
    <property type="entry name" value="TRANSCRIPTIONAL REGULATORY PROTEIN NARL-RELATED"/>
    <property type="match status" value="1"/>
</dbReference>
<dbReference type="GO" id="GO:0006355">
    <property type="term" value="P:regulation of DNA-templated transcription"/>
    <property type="evidence" value="ECO:0007669"/>
    <property type="project" value="InterPro"/>
</dbReference>
<gene>
    <name evidence="5" type="ORF">CW362_37770</name>
</gene>
<dbReference type="EMBL" id="PJOS01000138">
    <property type="protein sequence ID" value="PKT67924.1"/>
    <property type="molecule type" value="Genomic_DNA"/>
</dbReference>
<dbReference type="InterPro" id="IPR039420">
    <property type="entry name" value="WalR-like"/>
</dbReference>
<dbReference type="InterPro" id="IPR000792">
    <property type="entry name" value="Tscrpt_reg_LuxR_C"/>
</dbReference>
<name>A0A2I0SDD3_9ACTN</name>
<keyword evidence="6" id="KW-1185">Reference proteome</keyword>
<evidence type="ECO:0000313" key="6">
    <source>
        <dbReference type="Proteomes" id="UP000236178"/>
    </source>
</evidence>
<feature type="domain" description="HTH luxR-type" evidence="4">
    <location>
        <begin position="140"/>
        <end position="205"/>
    </location>
</feature>
<dbReference type="PRINTS" id="PR00038">
    <property type="entry name" value="HTHLUXR"/>
</dbReference>
<dbReference type="SUPFAM" id="SSF46894">
    <property type="entry name" value="C-terminal effector domain of the bipartite response regulators"/>
    <property type="match status" value="1"/>
</dbReference>
<keyword evidence="3" id="KW-0804">Transcription</keyword>
<dbReference type="Pfam" id="PF00196">
    <property type="entry name" value="GerE"/>
    <property type="match status" value="1"/>
</dbReference>
<reference evidence="5 6" key="1">
    <citation type="submission" date="2017-12" db="EMBL/GenBank/DDBJ databases">
        <title>Streptomyces populusis sp. nov., a novel endophytic actinobacterium isolated from stems of Populus adenopoda Maxim.</title>
        <authorList>
            <person name="Wang Z."/>
        </authorList>
    </citation>
    <scope>NUCLEOTIDE SEQUENCE [LARGE SCALE GENOMIC DNA]</scope>
    <source>
        <strain evidence="5 6">A249</strain>
    </source>
</reference>
<organism evidence="5 6">
    <name type="scientific">Streptomyces populi</name>
    <dbReference type="NCBI Taxonomy" id="2058924"/>
    <lineage>
        <taxon>Bacteria</taxon>
        <taxon>Bacillati</taxon>
        <taxon>Actinomycetota</taxon>
        <taxon>Actinomycetes</taxon>
        <taxon>Kitasatosporales</taxon>
        <taxon>Streptomycetaceae</taxon>
        <taxon>Streptomyces</taxon>
    </lineage>
</organism>
<evidence type="ECO:0000256" key="3">
    <source>
        <dbReference type="ARBA" id="ARBA00023163"/>
    </source>
</evidence>
<dbReference type="Proteomes" id="UP000236178">
    <property type="component" value="Unassembled WGS sequence"/>
</dbReference>
<sequence>MDRIVVCLRADDPISRAGVASQLRPRPEIRLQEEGEETAAAVVVVVVETIDEESLRILRHVRRTTAARMALIATRIDDQQLVGAAECGVAGILRRSEATPERLVQVINAVARGEGSVPADLLGRLLEQVGQLQSQVLAPRGLNFSGLTDREIEVVRLVAEGYDTGDIASKLAYSERTIKNILHELVTRLHLRNRSHVVAYALRQGLI</sequence>
<dbReference type="CDD" id="cd06170">
    <property type="entry name" value="LuxR_C_like"/>
    <property type="match status" value="1"/>
</dbReference>
<proteinExistence type="predicted"/>
<accession>A0A2I0SDD3</accession>
<comment type="caution">
    <text evidence="5">The sequence shown here is derived from an EMBL/GenBank/DDBJ whole genome shotgun (WGS) entry which is preliminary data.</text>
</comment>
<dbReference type="PANTHER" id="PTHR43214">
    <property type="entry name" value="TWO-COMPONENT RESPONSE REGULATOR"/>
    <property type="match status" value="1"/>
</dbReference>
<keyword evidence="2" id="KW-0238">DNA-binding</keyword>
<evidence type="ECO:0000313" key="5">
    <source>
        <dbReference type="EMBL" id="PKT67924.1"/>
    </source>
</evidence>
<dbReference type="PROSITE" id="PS50043">
    <property type="entry name" value="HTH_LUXR_2"/>
    <property type="match status" value="1"/>
</dbReference>
<evidence type="ECO:0000256" key="1">
    <source>
        <dbReference type="ARBA" id="ARBA00023015"/>
    </source>
</evidence>
<protein>
    <submittedName>
        <fullName evidence="5">Helix-turn-helix transcriptional regulator</fullName>
    </submittedName>
</protein>
<dbReference type="SMART" id="SM00421">
    <property type="entry name" value="HTH_LUXR"/>
    <property type="match status" value="1"/>
</dbReference>
<keyword evidence="1" id="KW-0805">Transcription regulation</keyword>
<dbReference type="Gene3D" id="3.40.50.2300">
    <property type="match status" value="1"/>
</dbReference>
<dbReference type="GO" id="GO:0003677">
    <property type="term" value="F:DNA binding"/>
    <property type="evidence" value="ECO:0007669"/>
    <property type="project" value="UniProtKB-KW"/>
</dbReference>
<evidence type="ECO:0000256" key="2">
    <source>
        <dbReference type="ARBA" id="ARBA00023125"/>
    </source>
</evidence>
<dbReference type="InterPro" id="IPR016032">
    <property type="entry name" value="Sig_transdc_resp-reg_C-effctor"/>
</dbReference>
<dbReference type="AlphaFoldDB" id="A0A2I0SDD3"/>